<dbReference type="Pfam" id="PF06253">
    <property type="entry name" value="MTTB"/>
    <property type="match status" value="1"/>
</dbReference>
<dbReference type="InterPro" id="IPR010426">
    <property type="entry name" value="MTTB_MeTrfase"/>
</dbReference>
<gene>
    <name evidence="4" type="primary">mttB10</name>
    <name evidence="4" type="ordered locus">HRM2_44210</name>
</gene>
<organism evidence="4 5">
    <name type="scientific">Desulforapulum autotrophicum (strain ATCC 43914 / DSM 3382 / VKM B-1955 / HRM2)</name>
    <name type="common">Desulfobacterium autotrophicum</name>
    <dbReference type="NCBI Taxonomy" id="177437"/>
    <lineage>
        <taxon>Bacteria</taxon>
        <taxon>Pseudomonadati</taxon>
        <taxon>Thermodesulfobacteriota</taxon>
        <taxon>Desulfobacteria</taxon>
        <taxon>Desulfobacterales</taxon>
        <taxon>Desulfobacteraceae</taxon>
        <taxon>Desulforapulum</taxon>
    </lineage>
</organism>
<dbReference type="KEGG" id="dat:HRM2_44210"/>
<evidence type="ECO:0000313" key="5">
    <source>
        <dbReference type="Proteomes" id="UP000000442"/>
    </source>
</evidence>
<sequence length="479" mass="52537">MSQSFYCKEPLKVIDQNEIELIHQMSLQLLDTIGVFIEDDAVLSLLADHGCRVNMKKKIAKLPSELIEKALNTCPSEFTLKSANGKNDLLFEPKRVHFGPCSGMEIMDIKTGKLRPGTVADAEKTLRLTDALDIMAGANAGLGFISDCPVEINLVCYYALCLRNSAKIFALGAMEDSVKWGIEIGRLTGQDVLIQASSSSPLSWHSEQIDAIKLACQAGLPVILQSMASPGTSAPVTLSSTIALMNAEILSMLVVTQLLRPGTGVMYSCFTLPMDMRYGTLASGSIELGMLTVASAQLARYYGIHSMIYGPNTDSKIYDPQSGFEKALQGQLEALAGINLIWGAGMIQNHTIWSDAQLMLDCEVFQMIGRSIEGITVRKETMELELFQQVGHFPNNFLSHPHTLKHCRTELLTPPLISRESRDAWMAKGSKGIMEKAEAQAEKILKNHEPRSLTPEIHRELDKIVKAAAKEKGIDIISL</sequence>
<dbReference type="GO" id="GO:0032259">
    <property type="term" value="P:methylation"/>
    <property type="evidence" value="ECO:0007669"/>
    <property type="project" value="UniProtKB-KW"/>
</dbReference>
<protein>
    <submittedName>
        <fullName evidence="4">MttB10</fullName>
        <ecNumber evidence="4">2.1.1.-</ecNumber>
    </submittedName>
</protein>
<keyword evidence="5" id="KW-1185">Reference proteome</keyword>
<dbReference type="GO" id="GO:0008168">
    <property type="term" value="F:methyltransferase activity"/>
    <property type="evidence" value="ECO:0007669"/>
    <property type="project" value="UniProtKB-KW"/>
</dbReference>
<evidence type="ECO:0000256" key="3">
    <source>
        <dbReference type="ARBA" id="ARBA00022679"/>
    </source>
</evidence>
<dbReference type="GO" id="GO:0015948">
    <property type="term" value="P:methanogenesis"/>
    <property type="evidence" value="ECO:0007669"/>
    <property type="project" value="InterPro"/>
</dbReference>
<dbReference type="Gene3D" id="3.20.20.480">
    <property type="entry name" value="Trimethylamine methyltransferase-like"/>
    <property type="match status" value="1"/>
</dbReference>
<comment type="similarity">
    <text evidence="1">Belongs to the trimethylamine methyltransferase family.</text>
</comment>
<evidence type="ECO:0000313" key="4">
    <source>
        <dbReference type="EMBL" id="ACN17477.1"/>
    </source>
</evidence>
<dbReference type="Proteomes" id="UP000000442">
    <property type="component" value="Chromosome"/>
</dbReference>
<dbReference type="HOGENOM" id="CLU_033581_0_0_7"/>
<proteinExistence type="inferred from homology"/>
<dbReference type="EMBL" id="CP001087">
    <property type="protein sequence ID" value="ACN17477.1"/>
    <property type="molecule type" value="Genomic_DNA"/>
</dbReference>
<dbReference type="eggNOG" id="COG5598">
    <property type="taxonomic scope" value="Bacteria"/>
</dbReference>
<name>C0QEX6_DESAH</name>
<accession>C0QEX6</accession>
<dbReference type="AlphaFoldDB" id="C0QEX6"/>
<keyword evidence="2 4" id="KW-0489">Methyltransferase</keyword>
<evidence type="ECO:0000256" key="2">
    <source>
        <dbReference type="ARBA" id="ARBA00022603"/>
    </source>
</evidence>
<evidence type="ECO:0000256" key="1">
    <source>
        <dbReference type="ARBA" id="ARBA00007137"/>
    </source>
</evidence>
<keyword evidence="3 4" id="KW-0808">Transferase</keyword>
<dbReference type="STRING" id="177437.HRM2_44210"/>
<reference evidence="4 5" key="1">
    <citation type="journal article" date="2009" name="Environ. Microbiol.">
        <title>Genome sequence of Desulfobacterium autotrophicum HRM2, a marine sulfate reducer oxidizing organic carbon completely to carbon dioxide.</title>
        <authorList>
            <person name="Strittmatter A.W."/>
            <person name="Liesegang H."/>
            <person name="Rabus R."/>
            <person name="Decker I."/>
            <person name="Amann J."/>
            <person name="Andres S."/>
            <person name="Henne A."/>
            <person name="Fricke W.F."/>
            <person name="Martinez-Arias R."/>
            <person name="Bartels D."/>
            <person name="Goesmann A."/>
            <person name="Krause L."/>
            <person name="Puehler A."/>
            <person name="Klenk H.P."/>
            <person name="Richter M."/>
            <person name="Schuler M."/>
            <person name="Gloeckner F.O."/>
            <person name="Meyerdierks A."/>
            <person name="Gottschalk G."/>
            <person name="Amann R."/>
        </authorList>
    </citation>
    <scope>NUCLEOTIDE SEQUENCE [LARGE SCALE GENOMIC DNA]</scope>
    <source>
        <strain evidence="5">ATCC 43914 / DSM 3382 / HRM2</strain>
    </source>
</reference>
<dbReference type="InterPro" id="IPR038601">
    <property type="entry name" value="MttB-like_sf"/>
</dbReference>
<dbReference type="EC" id="2.1.1.-" evidence="4"/>